<dbReference type="PANTHER" id="PTHR35526">
    <property type="entry name" value="ANTI-SIGMA-F FACTOR RSBW-RELATED"/>
    <property type="match status" value="1"/>
</dbReference>
<dbReference type="Gene3D" id="3.30.565.10">
    <property type="entry name" value="Histidine kinase-like ATPase, C-terminal domain"/>
    <property type="match status" value="1"/>
</dbReference>
<dbReference type="Pfam" id="PF13581">
    <property type="entry name" value="HATPase_c_2"/>
    <property type="match status" value="1"/>
</dbReference>
<keyword evidence="1" id="KW-0808">Transferase</keyword>
<organism evidence="4 5">
    <name type="scientific">Streptomyces minutiscleroticus</name>
    <dbReference type="NCBI Taxonomy" id="68238"/>
    <lineage>
        <taxon>Bacteria</taxon>
        <taxon>Bacillati</taxon>
        <taxon>Actinomycetota</taxon>
        <taxon>Actinomycetes</taxon>
        <taxon>Kitasatosporales</taxon>
        <taxon>Streptomycetaceae</taxon>
        <taxon>Streptomyces</taxon>
    </lineage>
</organism>
<dbReference type="EMBL" id="BMVU01000021">
    <property type="protein sequence ID" value="GGX83906.1"/>
    <property type="molecule type" value="Genomic_DNA"/>
</dbReference>
<reference evidence="4" key="1">
    <citation type="journal article" date="2014" name="Int. J. Syst. Evol. Microbiol.">
        <title>Complete genome sequence of Corynebacterium casei LMG S-19264T (=DSM 44701T), isolated from a smear-ripened cheese.</title>
        <authorList>
            <consortium name="US DOE Joint Genome Institute (JGI-PGF)"/>
            <person name="Walter F."/>
            <person name="Albersmeier A."/>
            <person name="Kalinowski J."/>
            <person name="Ruckert C."/>
        </authorList>
    </citation>
    <scope>NUCLEOTIDE SEQUENCE</scope>
    <source>
        <strain evidence="4">JCM 4790</strain>
    </source>
</reference>
<dbReference type="GO" id="GO:0004674">
    <property type="term" value="F:protein serine/threonine kinase activity"/>
    <property type="evidence" value="ECO:0007669"/>
    <property type="project" value="UniProtKB-KW"/>
</dbReference>
<evidence type="ECO:0000313" key="5">
    <source>
        <dbReference type="Proteomes" id="UP000619244"/>
    </source>
</evidence>
<evidence type="ECO:0000259" key="3">
    <source>
        <dbReference type="Pfam" id="PF13581"/>
    </source>
</evidence>
<dbReference type="PANTHER" id="PTHR35526:SF3">
    <property type="entry name" value="ANTI-SIGMA-F FACTOR RSBW"/>
    <property type="match status" value="1"/>
</dbReference>
<keyword evidence="1" id="KW-0418">Kinase</keyword>
<feature type="domain" description="Histidine kinase/HSP90-like ATPase" evidence="3">
    <location>
        <begin position="38"/>
        <end position="142"/>
    </location>
</feature>
<evidence type="ECO:0000256" key="1">
    <source>
        <dbReference type="ARBA" id="ARBA00022527"/>
    </source>
</evidence>
<feature type="region of interest" description="Disordered" evidence="2">
    <location>
        <begin position="133"/>
        <end position="152"/>
    </location>
</feature>
<reference evidence="4" key="2">
    <citation type="submission" date="2020-09" db="EMBL/GenBank/DDBJ databases">
        <authorList>
            <person name="Sun Q."/>
            <person name="Ohkuma M."/>
        </authorList>
    </citation>
    <scope>NUCLEOTIDE SEQUENCE</scope>
    <source>
        <strain evidence="4">JCM 4790</strain>
    </source>
</reference>
<name>A0A918U2Q9_9ACTN</name>
<dbReference type="InterPro" id="IPR036890">
    <property type="entry name" value="HATPase_C_sf"/>
</dbReference>
<dbReference type="SUPFAM" id="SSF55874">
    <property type="entry name" value="ATPase domain of HSP90 chaperone/DNA topoisomerase II/histidine kinase"/>
    <property type="match status" value="1"/>
</dbReference>
<comment type="caution">
    <text evidence="4">The sequence shown here is derived from an EMBL/GenBank/DDBJ whole genome shotgun (WGS) entry which is preliminary data.</text>
</comment>
<dbReference type="GO" id="GO:0005524">
    <property type="term" value="F:ATP binding"/>
    <property type="evidence" value="ECO:0007669"/>
    <property type="project" value="UniProtKB-KW"/>
</dbReference>
<dbReference type="InterPro" id="IPR050267">
    <property type="entry name" value="Anti-sigma-factor_SerPK"/>
</dbReference>
<dbReference type="InterPro" id="IPR003594">
    <property type="entry name" value="HATPase_dom"/>
</dbReference>
<keyword evidence="5" id="KW-1185">Reference proteome</keyword>
<protein>
    <submittedName>
        <fullName evidence="4">ATP-binding protein</fullName>
    </submittedName>
</protein>
<evidence type="ECO:0000256" key="2">
    <source>
        <dbReference type="SAM" id="MobiDB-lite"/>
    </source>
</evidence>
<dbReference type="RefSeq" id="WP_190191884.1">
    <property type="nucleotide sequence ID" value="NZ_BMVU01000021.1"/>
</dbReference>
<evidence type="ECO:0000313" key="4">
    <source>
        <dbReference type="EMBL" id="GGX83906.1"/>
    </source>
</evidence>
<dbReference type="Proteomes" id="UP000619244">
    <property type="component" value="Unassembled WGS sequence"/>
</dbReference>
<proteinExistence type="predicted"/>
<keyword evidence="4" id="KW-0067">ATP-binding</keyword>
<keyword evidence="4" id="KW-0547">Nucleotide-binding</keyword>
<dbReference type="CDD" id="cd16936">
    <property type="entry name" value="HATPase_RsbW-like"/>
    <property type="match status" value="1"/>
</dbReference>
<keyword evidence="1" id="KW-0723">Serine/threonine-protein kinase</keyword>
<gene>
    <name evidence="4" type="ORF">GCM10010358_42620</name>
</gene>
<accession>A0A918U2Q9</accession>
<sequence length="152" mass="16520">MDAVPGSENAVAPHYPQLTVAVALEGDDSRIAWARRLATDFLTRLQTESGLEVPARVRDLTQLVVSELVTNAYKYAPGPARMELRTTGALLEITVRDTHPVLPTARAADPDRIGQHGLEIVTAVAHSLDIEPEPGGKRITARLPLTDASRRR</sequence>
<dbReference type="AlphaFoldDB" id="A0A918U2Q9"/>